<comment type="catalytic activity">
    <reaction evidence="17">
        <text>17beta-hydroxy-5alpha-androstan-3-one + NADP(+) = testosterone + NADPH + H(+)</text>
        <dbReference type="Rhea" id="RHEA:50820"/>
        <dbReference type="ChEBI" id="CHEBI:15378"/>
        <dbReference type="ChEBI" id="CHEBI:16330"/>
        <dbReference type="ChEBI" id="CHEBI:17347"/>
        <dbReference type="ChEBI" id="CHEBI:57783"/>
        <dbReference type="ChEBI" id="CHEBI:58349"/>
        <dbReference type="EC" id="1.3.1.22"/>
    </reaction>
    <physiologicalReaction direction="right-to-left" evidence="17">
        <dbReference type="Rhea" id="RHEA:50822"/>
    </physiologicalReaction>
</comment>
<dbReference type="PANTHER" id="PTHR10556">
    <property type="entry name" value="3-OXO-5-ALPHA-STEROID 4-DEHYDROGENASE"/>
    <property type="match status" value="1"/>
</dbReference>
<evidence type="ECO:0000256" key="15">
    <source>
        <dbReference type="ARBA" id="ARBA00048164"/>
    </source>
</evidence>
<dbReference type="PROSITE" id="PS50244">
    <property type="entry name" value="S5A_REDUCTASE"/>
    <property type="match status" value="1"/>
</dbReference>
<evidence type="ECO:0000256" key="11">
    <source>
        <dbReference type="ARBA" id="ARBA00023002"/>
    </source>
</evidence>
<evidence type="ECO:0000256" key="7">
    <source>
        <dbReference type="ARBA" id="ARBA00022848"/>
    </source>
</evidence>
<dbReference type="PIRSF" id="PIRSF015596">
    <property type="entry name" value="5_alpha-SR2"/>
    <property type="match status" value="1"/>
</dbReference>
<dbReference type="GO" id="GO:0005789">
    <property type="term" value="C:endoplasmic reticulum membrane"/>
    <property type="evidence" value="ECO:0007669"/>
    <property type="project" value="UniProtKB-SubCell"/>
</dbReference>
<dbReference type="AlphaFoldDB" id="A0A3P9IP39"/>
<evidence type="ECO:0000256" key="6">
    <source>
        <dbReference type="ARBA" id="ARBA00022824"/>
    </source>
</evidence>
<reference evidence="20" key="4">
    <citation type="submission" date="2025-09" db="UniProtKB">
        <authorList>
            <consortium name="Ensembl"/>
        </authorList>
    </citation>
    <scope>IDENTIFICATION</scope>
    <source>
        <strain evidence="20">HSOK</strain>
    </source>
</reference>
<evidence type="ECO:0000256" key="14">
    <source>
        <dbReference type="ARBA" id="ARBA00045549"/>
    </source>
</evidence>
<feature type="transmembrane region" description="Helical" evidence="18">
    <location>
        <begin position="241"/>
        <end position="264"/>
    </location>
</feature>
<keyword evidence="10 18" id="KW-1133">Transmembrane helix</keyword>
<dbReference type="Ensembl" id="ENSORLT00015014606.1">
    <property type="protein sequence ID" value="ENSORLP00015021803.1"/>
    <property type="gene ID" value="ENSORLG00015023038.1"/>
</dbReference>
<comment type="subcellular location">
    <subcellularLocation>
        <location evidence="2">Endoplasmic reticulum membrane</location>
        <topology evidence="2">Multi-pass membrane protein</topology>
    </subcellularLocation>
    <subcellularLocation>
        <location evidence="1">Microsome membrane</location>
        <topology evidence="1">Multi-pass membrane protein</topology>
    </subcellularLocation>
</comment>
<evidence type="ECO:0000256" key="16">
    <source>
        <dbReference type="ARBA" id="ARBA00048292"/>
    </source>
</evidence>
<comment type="similarity">
    <text evidence="3 18">Belongs to the steroid 5-alpha reductase family.</text>
</comment>
<evidence type="ECO:0000259" key="19">
    <source>
        <dbReference type="Pfam" id="PF02544"/>
    </source>
</evidence>
<dbReference type="FunFam" id="1.20.120.1630:FF:000002">
    <property type="entry name" value="Steroid 5 alpha-reductase 1"/>
    <property type="match status" value="1"/>
</dbReference>
<evidence type="ECO:0000313" key="20">
    <source>
        <dbReference type="Ensembl" id="ENSORLP00015021803.1"/>
    </source>
</evidence>
<keyword evidence="8" id="KW-0521">NADP</keyword>
<keyword evidence="9" id="KW-0726">Sexual differentiation</keyword>
<sequence length="294" mass="33702">MSQQAETPFPRLWEESENTPYISFMQMLKIKEVCAAHQPEHKMHCYQSAVSGLSYGFILVGLAHLVLHRKAQSSYGRHMAPSCPGRKVPARPAWFLQEMPALLIPLLLMFLMHESSAVGKHLLLKTFCLHYFQRTFVYALLTRGQPFPLSVMMAAAFFCSINGFLQAHYLLHCAHLDDAWLSGYPCKIGLLMFYTGMAINVHSDYILRNLRKPSEVVYKIPTGGLFQYVSGANYFGEIVEWFGYAVATWSLPTLSFAVFSLSFIGPRAHYHHRFYQEKFKEYPKSRKALIPFLL</sequence>
<dbReference type="GO" id="GO:0007548">
    <property type="term" value="P:sex differentiation"/>
    <property type="evidence" value="ECO:0007669"/>
    <property type="project" value="UniProtKB-KW"/>
</dbReference>
<dbReference type="InterPro" id="IPR016636">
    <property type="entry name" value="3-oxo-5-alpha-steroid_4-DH"/>
</dbReference>
<feature type="transmembrane region" description="Helical" evidence="18">
    <location>
        <begin position="148"/>
        <end position="168"/>
    </location>
</feature>
<feature type="transmembrane region" description="Helical" evidence="18">
    <location>
        <begin position="49"/>
        <end position="67"/>
    </location>
</feature>
<keyword evidence="12" id="KW-0443">Lipid metabolism</keyword>
<feature type="domain" description="3-oxo-5-alpha-steroid 4-dehydrogenase C-terminal" evidence="19">
    <location>
        <begin position="146"/>
        <end position="294"/>
    </location>
</feature>
<evidence type="ECO:0000256" key="2">
    <source>
        <dbReference type="ARBA" id="ARBA00004477"/>
    </source>
</evidence>
<dbReference type="Proteomes" id="UP000265200">
    <property type="component" value="Chromosome 15"/>
</dbReference>
<name>A0A3P9IP39_ORYLA</name>
<proteinExistence type="inferred from homology"/>
<evidence type="ECO:0000313" key="21">
    <source>
        <dbReference type="Proteomes" id="UP000265200"/>
    </source>
</evidence>
<evidence type="ECO:0000256" key="17">
    <source>
        <dbReference type="ARBA" id="ARBA00049397"/>
    </source>
</evidence>
<evidence type="ECO:0000256" key="4">
    <source>
        <dbReference type="ARBA" id="ARBA00022692"/>
    </source>
</evidence>
<dbReference type="Gene3D" id="1.20.120.1630">
    <property type="match status" value="1"/>
</dbReference>
<dbReference type="PANTHER" id="PTHR10556:SF37">
    <property type="entry name" value="3-OXO-5-ALPHA-STEROID 4-DEHYDROGENASE 2"/>
    <property type="match status" value="1"/>
</dbReference>
<dbReference type="Pfam" id="PF02544">
    <property type="entry name" value="Steroid_dh"/>
    <property type="match status" value="1"/>
</dbReference>
<evidence type="ECO:0000256" key="10">
    <source>
        <dbReference type="ARBA" id="ARBA00022989"/>
    </source>
</evidence>
<dbReference type="EC" id="1.3.1.22" evidence="18"/>
<keyword evidence="7" id="KW-0492">Microsome</keyword>
<evidence type="ECO:0000256" key="3">
    <source>
        <dbReference type="ARBA" id="ARBA00007742"/>
    </source>
</evidence>
<reference evidence="20 21" key="2">
    <citation type="submission" date="2017-04" db="EMBL/GenBank/DDBJ databases">
        <title>CpG methylation of centromeres and impact of large insertions on vertebrate speciation.</title>
        <authorList>
            <person name="Ichikawa K."/>
            <person name="Yoshimura J."/>
            <person name="Morishita S."/>
        </authorList>
    </citation>
    <scope>NUCLEOTIDE SEQUENCE</scope>
    <source>
        <strain evidence="20 21">HSOK</strain>
    </source>
</reference>
<dbReference type="InterPro" id="IPR039357">
    <property type="entry name" value="SRD5A/TECR"/>
</dbReference>
<comment type="catalytic activity">
    <reaction evidence="15 18">
        <text>a 3-oxo-5alpha-steroid + NADP(+) = a 3-oxo-Delta(4)-steroid + NADPH + H(+)</text>
        <dbReference type="Rhea" id="RHEA:54384"/>
        <dbReference type="ChEBI" id="CHEBI:13601"/>
        <dbReference type="ChEBI" id="CHEBI:15378"/>
        <dbReference type="ChEBI" id="CHEBI:47909"/>
        <dbReference type="ChEBI" id="CHEBI:57783"/>
        <dbReference type="ChEBI" id="CHEBI:58349"/>
        <dbReference type="EC" id="1.3.1.22"/>
    </reaction>
</comment>
<dbReference type="GO" id="GO:0006702">
    <property type="term" value="P:androgen biosynthetic process"/>
    <property type="evidence" value="ECO:0007669"/>
    <property type="project" value="UniProtKB-ARBA"/>
</dbReference>
<organism evidence="20 21">
    <name type="scientific">Oryzias latipes</name>
    <name type="common">Japanese rice fish</name>
    <name type="synonym">Japanese killifish</name>
    <dbReference type="NCBI Taxonomy" id="8090"/>
    <lineage>
        <taxon>Eukaryota</taxon>
        <taxon>Metazoa</taxon>
        <taxon>Chordata</taxon>
        <taxon>Craniata</taxon>
        <taxon>Vertebrata</taxon>
        <taxon>Euteleostomi</taxon>
        <taxon>Actinopterygii</taxon>
        <taxon>Neopterygii</taxon>
        <taxon>Teleostei</taxon>
        <taxon>Neoteleostei</taxon>
        <taxon>Acanthomorphata</taxon>
        <taxon>Ovalentaria</taxon>
        <taxon>Atherinomorphae</taxon>
        <taxon>Beloniformes</taxon>
        <taxon>Adrianichthyidae</taxon>
        <taxon>Oryziinae</taxon>
        <taxon>Oryzias</taxon>
    </lineage>
</organism>
<reference evidence="20" key="3">
    <citation type="submission" date="2025-08" db="UniProtKB">
        <authorList>
            <consortium name="Ensembl"/>
        </authorList>
    </citation>
    <scope>IDENTIFICATION</scope>
    <source>
        <strain evidence="20">HSOK</strain>
    </source>
</reference>
<evidence type="ECO:0000256" key="8">
    <source>
        <dbReference type="ARBA" id="ARBA00022857"/>
    </source>
</evidence>
<dbReference type="InterPro" id="IPR001104">
    <property type="entry name" value="3-oxo-5_a-steroid_4-DH_C"/>
</dbReference>
<keyword evidence="11" id="KW-0560">Oxidoreductase</keyword>
<comment type="catalytic activity">
    <reaction evidence="16">
        <text>5alpha-pregnane-3,20-dione + NADP(+) = progesterone + NADPH + H(+)</text>
        <dbReference type="Rhea" id="RHEA:21952"/>
        <dbReference type="ChEBI" id="CHEBI:15378"/>
        <dbReference type="ChEBI" id="CHEBI:17026"/>
        <dbReference type="ChEBI" id="CHEBI:28952"/>
        <dbReference type="ChEBI" id="CHEBI:57783"/>
        <dbReference type="ChEBI" id="CHEBI:58349"/>
        <dbReference type="EC" id="1.3.1.22"/>
    </reaction>
    <physiologicalReaction direction="right-to-left" evidence="16">
        <dbReference type="Rhea" id="RHEA:21954"/>
    </physiologicalReaction>
</comment>
<accession>A0A3P9IP39</accession>
<feature type="transmembrane region" description="Helical" evidence="18">
    <location>
        <begin position="188"/>
        <end position="207"/>
    </location>
</feature>
<reference key="1">
    <citation type="journal article" date="2007" name="Nature">
        <title>The medaka draft genome and insights into vertebrate genome evolution.</title>
        <authorList>
            <person name="Kasahara M."/>
            <person name="Naruse K."/>
            <person name="Sasaki S."/>
            <person name="Nakatani Y."/>
            <person name="Qu W."/>
            <person name="Ahsan B."/>
            <person name="Yamada T."/>
            <person name="Nagayasu Y."/>
            <person name="Doi K."/>
            <person name="Kasai Y."/>
            <person name="Jindo T."/>
            <person name="Kobayashi D."/>
            <person name="Shimada A."/>
            <person name="Toyoda A."/>
            <person name="Kuroki Y."/>
            <person name="Fujiyama A."/>
            <person name="Sasaki T."/>
            <person name="Shimizu A."/>
            <person name="Asakawa S."/>
            <person name="Shimizu N."/>
            <person name="Hashimoto S."/>
            <person name="Yang J."/>
            <person name="Lee Y."/>
            <person name="Matsushima K."/>
            <person name="Sugano S."/>
            <person name="Sakaizumi M."/>
            <person name="Narita T."/>
            <person name="Ohishi K."/>
            <person name="Haga S."/>
            <person name="Ohta F."/>
            <person name="Nomoto H."/>
            <person name="Nogata K."/>
            <person name="Morishita T."/>
            <person name="Endo T."/>
            <person name="Shin-I T."/>
            <person name="Takeda H."/>
            <person name="Morishita S."/>
            <person name="Kohara Y."/>
        </authorList>
    </citation>
    <scope>NUCLEOTIDE SEQUENCE [LARGE SCALE GENOMIC DNA]</scope>
    <source>
        <strain>Hd-rR</strain>
    </source>
</reference>
<protein>
    <recommendedName>
        <fullName evidence="18">3-oxo-5alpha-steroid 4-dehydrogenase (NADP(+))</fullName>
        <ecNumber evidence="18">1.3.1.22</ecNumber>
    </recommendedName>
</protein>
<keyword evidence="5" id="KW-0221">Differentiation</keyword>
<keyword evidence="4 18" id="KW-0812">Transmembrane</keyword>
<evidence type="ECO:0000256" key="18">
    <source>
        <dbReference type="PIRNR" id="PIRNR015596"/>
    </source>
</evidence>
<evidence type="ECO:0000256" key="12">
    <source>
        <dbReference type="ARBA" id="ARBA00023098"/>
    </source>
</evidence>
<keyword evidence="13 18" id="KW-0472">Membrane</keyword>
<evidence type="ECO:0000256" key="13">
    <source>
        <dbReference type="ARBA" id="ARBA00023136"/>
    </source>
</evidence>
<evidence type="ECO:0000256" key="9">
    <source>
        <dbReference type="ARBA" id="ARBA00022928"/>
    </source>
</evidence>
<keyword evidence="6" id="KW-0256">Endoplasmic reticulum</keyword>
<evidence type="ECO:0000256" key="1">
    <source>
        <dbReference type="ARBA" id="ARBA00004154"/>
    </source>
</evidence>
<comment type="function">
    <text evidence="14">Converts testosterone (T) into 5-alpha-dihydrotestosterone (DHT) and progesterone or corticosterone into their corresponding 5-alpha-3-oxosteroids. It plays a central role in sexual differentiation and androgen physiology.</text>
</comment>
<dbReference type="GO" id="GO:0030154">
    <property type="term" value="P:cell differentiation"/>
    <property type="evidence" value="ECO:0007669"/>
    <property type="project" value="UniProtKB-KW"/>
</dbReference>
<evidence type="ECO:0000256" key="5">
    <source>
        <dbReference type="ARBA" id="ARBA00022782"/>
    </source>
</evidence>
<dbReference type="GO" id="GO:0047751">
    <property type="term" value="F:3-oxo-5-alpha-steroid 4-dehydrogenase (NADP+) activity"/>
    <property type="evidence" value="ECO:0007669"/>
    <property type="project" value="UniProtKB-EC"/>
</dbReference>